<dbReference type="Proteomes" id="UP000318288">
    <property type="component" value="Unassembled WGS sequence"/>
</dbReference>
<dbReference type="PANTHER" id="PTHR43679:SF2">
    <property type="entry name" value="OCTANOYL-[GCVH]:PROTEIN N-OCTANOYLTRANSFERASE"/>
    <property type="match status" value="1"/>
</dbReference>
<sequence>MIRPGRLIAFAAGDAAENMALDQALLESIDGGSEPTLRLYGWRSPTLSLGYFQSHLDRQTHVESAGVDCVRRASGGGAILHEHELTYSLAWPMTGMSAGANKQLYRQTHAALADAIADFGVRGAPFSMTGRNVVERVDGESESESETTGDPFLCFQRRTDDDLIVNGYKVLGSAQRKGRRAVLQHGSLLVRASRFAPQLPGIWDLGGTSESITELADAVAETISRHLKICWKLGSWSPVERERAEHWSAERFGTSAWLERR</sequence>
<comment type="caution">
    <text evidence="2">The sequence shown here is derived from an EMBL/GenBank/DDBJ whole genome shotgun (WGS) entry which is preliminary data.</text>
</comment>
<dbReference type="PANTHER" id="PTHR43679">
    <property type="entry name" value="OCTANOYLTRANSFERASE LIPM-RELATED"/>
    <property type="match status" value="1"/>
</dbReference>
<dbReference type="InterPro" id="IPR045864">
    <property type="entry name" value="aa-tRNA-synth_II/BPL/LPL"/>
</dbReference>
<proteinExistence type="predicted"/>
<evidence type="ECO:0000313" key="2">
    <source>
        <dbReference type="EMBL" id="TWU50860.1"/>
    </source>
</evidence>
<dbReference type="SUPFAM" id="SSF55681">
    <property type="entry name" value="Class II aaRS and biotin synthetases"/>
    <property type="match status" value="1"/>
</dbReference>
<keyword evidence="2" id="KW-0012">Acyltransferase</keyword>
<dbReference type="AlphaFoldDB" id="A0A5C6ERC1"/>
<dbReference type="RefSeq" id="WP_146459538.1">
    <property type="nucleotide sequence ID" value="NZ_SJPW01000005.1"/>
</dbReference>
<dbReference type="Pfam" id="PF21948">
    <property type="entry name" value="LplA-B_cat"/>
    <property type="match status" value="1"/>
</dbReference>
<feature type="domain" description="BPL/LPL catalytic" evidence="1">
    <location>
        <begin position="31"/>
        <end position="231"/>
    </location>
</feature>
<dbReference type="OrthoDB" id="9774653at2"/>
<protein>
    <submittedName>
        <fullName evidence="2">Octanoyltransferase LipM</fullName>
        <ecNumber evidence="2">2.3.1.181</ecNumber>
    </submittedName>
</protein>
<dbReference type="InterPro" id="IPR004143">
    <property type="entry name" value="BPL_LPL_catalytic"/>
</dbReference>
<evidence type="ECO:0000313" key="3">
    <source>
        <dbReference type="Proteomes" id="UP000318288"/>
    </source>
</evidence>
<dbReference type="GO" id="GO:0033819">
    <property type="term" value="F:lipoyl(octanoyl) transferase activity"/>
    <property type="evidence" value="ECO:0007669"/>
    <property type="project" value="UniProtKB-EC"/>
</dbReference>
<dbReference type="PROSITE" id="PS51733">
    <property type="entry name" value="BPL_LPL_CATALYTIC"/>
    <property type="match status" value="1"/>
</dbReference>
<dbReference type="EC" id="2.3.1.181" evidence="2"/>
<keyword evidence="2" id="KW-0808">Transferase</keyword>
<name>A0A5C6ERC1_9BACT</name>
<reference evidence="2 3" key="1">
    <citation type="submission" date="2019-02" db="EMBL/GenBank/DDBJ databases">
        <title>Deep-cultivation of Planctomycetes and their phenomic and genomic characterization uncovers novel biology.</title>
        <authorList>
            <person name="Wiegand S."/>
            <person name="Jogler M."/>
            <person name="Boedeker C."/>
            <person name="Pinto D."/>
            <person name="Vollmers J."/>
            <person name="Rivas-Marin E."/>
            <person name="Kohn T."/>
            <person name="Peeters S.H."/>
            <person name="Heuer A."/>
            <person name="Rast P."/>
            <person name="Oberbeckmann S."/>
            <person name="Bunk B."/>
            <person name="Jeske O."/>
            <person name="Meyerdierks A."/>
            <person name="Storesund J.E."/>
            <person name="Kallscheuer N."/>
            <person name="Luecker S."/>
            <person name="Lage O.M."/>
            <person name="Pohl T."/>
            <person name="Merkel B.J."/>
            <person name="Hornburger P."/>
            <person name="Mueller R.-W."/>
            <person name="Bruemmer F."/>
            <person name="Labrenz M."/>
            <person name="Spormann A.M."/>
            <person name="Op Den Camp H."/>
            <person name="Overmann J."/>
            <person name="Amann R."/>
            <person name="Jetten M.S.M."/>
            <person name="Mascher T."/>
            <person name="Medema M.H."/>
            <person name="Devos D.P."/>
            <person name="Kaster A.-K."/>
            <person name="Ovreas L."/>
            <person name="Rohde M."/>
            <person name="Galperin M.Y."/>
            <person name="Jogler C."/>
        </authorList>
    </citation>
    <scope>NUCLEOTIDE SEQUENCE [LARGE SCALE GENOMIC DNA]</scope>
    <source>
        <strain evidence="2 3">Poly51</strain>
    </source>
</reference>
<dbReference type="EMBL" id="SJPW01000005">
    <property type="protein sequence ID" value="TWU50860.1"/>
    <property type="molecule type" value="Genomic_DNA"/>
</dbReference>
<keyword evidence="3" id="KW-1185">Reference proteome</keyword>
<dbReference type="Gene3D" id="3.30.930.10">
    <property type="entry name" value="Bira Bifunctional Protein, Domain 2"/>
    <property type="match status" value="1"/>
</dbReference>
<gene>
    <name evidence="2" type="primary">lipM</name>
    <name evidence="2" type="ORF">Poly51_41530</name>
</gene>
<organism evidence="2 3">
    <name type="scientific">Rubripirellula tenax</name>
    <dbReference type="NCBI Taxonomy" id="2528015"/>
    <lineage>
        <taxon>Bacteria</taxon>
        <taxon>Pseudomonadati</taxon>
        <taxon>Planctomycetota</taxon>
        <taxon>Planctomycetia</taxon>
        <taxon>Pirellulales</taxon>
        <taxon>Pirellulaceae</taxon>
        <taxon>Rubripirellula</taxon>
    </lineage>
</organism>
<dbReference type="InterPro" id="IPR050664">
    <property type="entry name" value="Octanoyltrans_LipM/LipL"/>
</dbReference>
<evidence type="ECO:0000259" key="1">
    <source>
        <dbReference type="PROSITE" id="PS51733"/>
    </source>
</evidence>
<accession>A0A5C6ERC1</accession>